<dbReference type="RefSeq" id="WP_090155168.1">
    <property type="nucleotide sequence ID" value="NZ_FNAN01000015.1"/>
</dbReference>
<sequence length="383" mass="43247">MKTGTKPKILSFSHYSTLYGANRSLLTLLTATRDEIDWWVICLEEGDFTKELAQNGIEYKVVRFANDVHKDPRFPQWFHSIKRFGFNIVAALYMAMLVIRKRIDLIHTNSSVIFIGALVAFFSGRKHLWHIREFVYEDYDYKYNFGRSSFRFWANKAARIICISESVAQKRVIEAGVTAPHVIIYNGLVDTPPAIRSRTRNGTPLLGIVGIIVPAKGQLTAVKAVNALLKKGIAVELEIVGEIGDPAYYEEIANCIQDLGISDHVRFTGFTKDIQSIYRRLDVLLMCSLNEALGRVTIEGMMYGAPVVAYDSAGTSEIVQHEQTGLLFRSGEHGLAIELERLLNDNSLYAGIAERARDHVSQNFTISKYRDNFLREVASCRKI</sequence>
<dbReference type="Pfam" id="PF00534">
    <property type="entry name" value="Glycos_transf_1"/>
    <property type="match status" value="1"/>
</dbReference>
<gene>
    <name evidence="4" type="ORF">SAMN04487996_11517</name>
</gene>
<proteinExistence type="predicted"/>
<dbReference type="PANTHER" id="PTHR12526:SF627">
    <property type="entry name" value="D-RHAMNOSYLTRANSFERASE WBPZ"/>
    <property type="match status" value="1"/>
</dbReference>
<dbReference type="InterPro" id="IPR001296">
    <property type="entry name" value="Glyco_trans_1"/>
</dbReference>
<dbReference type="AlphaFoldDB" id="A0A1G7RD76"/>
<feature type="domain" description="Glycosyl transferase family 1" evidence="2">
    <location>
        <begin position="200"/>
        <end position="358"/>
    </location>
</feature>
<feature type="domain" description="Glycosyltransferase subfamily 4-like N-terminal" evidence="3">
    <location>
        <begin position="48"/>
        <end position="187"/>
    </location>
</feature>
<dbReference type="Proteomes" id="UP000198748">
    <property type="component" value="Unassembled WGS sequence"/>
</dbReference>
<keyword evidence="1" id="KW-0812">Transmembrane</keyword>
<dbReference type="OrthoDB" id="9811239at2"/>
<dbReference type="CDD" id="cd03801">
    <property type="entry name" value="GT4_PimA-like"/>
    <property type="match status" value="1"/>
</dbReference>
<keyword evidence="5" id="KW-1185">Reference proteome</keyword>
<evidence type="ECO:0000313" key="4">
    <source>
        <dbReference type="EMBL" id="SDG08682.1"/>
    </source>
</evidence>
<evidence type="ECO:0000259" key="3">
    <source>
        <dbReference type="Pfam" id="PF13439"/>
    </source>
</evidence>
<dbReference type="SUPFAM" id="SSF53756">
    <property type="entry name" value="UDP-Glycosyltransferase/glycogen phosphorylase"/>
    <property type="match status" value="1"/>
</dbReference>
<dbReference type="STRING" id="659014.SAMN04487996_11517"/>
<dbReference type="Gene3D" id="3.40.50.2000">
    <property type="entry name" value="Glycogen Phosphorylase B"/>
    <property type="match status" value="2"/>
</dbReference>
<reference evidence="5" key="1">
    <citation type="submission" date="2016-10" db="EMBL/GenBank/DDBJ databases">
        <authorList>
            <person name="Varghese N."/>
            <person name="Submissions S."/>
        </authorList>
    </citation>
    <scope>NUCLEOTIDE SEQUENCE [LARGE SCALE GENOMIC DNA]</scope>
    <source>
        <strain evidence="5">DSM 25329</strain>
    </source>
</reference>
<dbReference type="InterPro" id="IPR028098">
    <property type="entry name" value="Glyco_trans_4-like_N"/>
</dbReference>
<dbReference type="GO" id="GO:0016757">
    <property type="term" value="F:glycosyltransferase activity"/>
    <property type="evidence" value="ECO:0007669"/>
    <property type="project" value="InterPro"/>
</dbReference>
<dbReference type="EMBL" id="FNAN01000015">
    <property type="protein sequence ID" value="SDG08682.1"/>
    <property type="molecule type" value="Genomic_DNA"/>
</dbReference>
<dbReference type="PANTHER" id="PTHR12526">
    <property type="entry name" value="GLYCOSYLTRANSFERASE"/>
    <property type="match status" value="1"/>
</dbReference>
<keyword evidence="1" id="KW-1133">Transmembrane helix</keyword>
<evidence type="ECO:0000313" key="5">
    <source>
        <dbReference type="Proteomes" id="UP000198748"/>
    </source>
</evidence>
<keyword evidence="1" id="KW-0472">Membrane</keyword>
<evidence type="ECO:0000256" key="1">
    <source>
        <dbReference type="SAM" id="Phobius"/>
    </source>
</evidence>
<protein>
    <submittedName>
        <fullName evidence="4">Glycosyltransferase involved in cell wall bisynthesis</fullName>
    </submittedName>
</protein>
<feature type="transmembrane region" description="Helical" evidence="1">
    <location>
        <begin position="105"/>
        <end position="124"/>
    </location>
</feature>
<evidence type="ECO:0000259" key="2">
    <source>
        <dbReference type="Pfam" id="PF00534"/>
    </source>
</evidence>
<accession>A0A1G7RD76</accession>
<keyword evidence="4" id="KW-0808">Transferase</keyword>
<name>A0A1G7RD76_9BACT</name>
<organism evidence="4 5">
    <name type="scientific">Dyadobacter soli</name>
    <dbReference type="NCBI Taxonomy" id="659014"/>
    <lineage>
        <taxon>Bacteria</taxon>
        <taxon>Pseudomonadati</taxon>
        <taxon>Bacteroidota</taxon>
        <taxon>Cytophagia</taxon>
        <taxon>Cytophagales</taxon>
        <taxon>Spirosomataceae</taxon>
        <taxon>Dyadobacter</taxon>
    </lineage>
</organism>
<dbReference type="Pfam" id="PF13439">
    <property type="entry name" value="Glyco_transf_4"/>
    <property type="match status" value="1"/>
</dbReference>